<accession>A0A0L0F740</accession>
<proteinExistence type="predicted"/>
<sequence>DVVVSELSSDSESSGSDHKARSAAKKKLPTRSARESTTNMVEKAASSQPKKKNVDHDWDIDPELFGIRRSGRTRQDLFVGCSLLLVIGVRVGEMQCAALGGILVVVGALFR</sequence>
<feature type="region of interest" description="Disordered" evidence="1">
    <location>
        <begin position="1"/>
        <end position="55"/>
    </location>
</feature>
<evidence type="ECO:0000313" key="3">
    <source>
        <dbReference type="Proteomes" id="UP000054560"/>
    </source>
</evidence>
<protein>
    <submittedName>
        <fullName evidence="2">Uncharacterized protein</fullName>
    </submittedName>
</protein>
<feature type="non-terminal residue" evidence="2">
    <location>
        <position position="1"/>
    </location>
</feature>
<evidence type="ECO:0000256" key="1">
    <source>
        <dbReference type="SAM" id="MobiDB-lite"/>
    </source>
</evidence>
<reference evidence="2 3" key="1">
    <citation type="submission" date="2011-02" db="EMBL/GenBank/DDBJ databases">
        <title>The Genome Sequence of Sphaeroforma arctica JP610.</title>
        <authorList>
            <consortium name="The Broad Institute Genome Sequencing Platform"/>
            <person name="Russ C."/>
            <person name="Cuomo C."/>
            <person name="Young S.K."/>
            <person name="Zeng Q."/>
            <person name="Gargeya S."/>
            <person name="Alvarado L."/>
            <person name="Berlin A."/>
            <person name="Chapman S.B."/>
            <person name="Chen Z."/>
            <person name="Freedman E."/>
            <person name="Gellesch M."/>
            <person name="Goldberg J."/>
            <person name="Griggs A."/>
            <person name="Gujja S."/>
            <person name="Heilman E."/>
            <person name="Heiman D."/>
            <person name="Howarth C."/>
            <person name="Mehta T."/>
            <person name="Neiman D."/>
            <person name="Pearson M."/>
            <person name="Roberts A."/>
            <person name="Saif S."/>
            <person name="Shea T."/>
            <person name="Shenoy N."/>
            <person name="Sisk P."/>
            <person name="Stolte C."/>
            <person name="Sykes S."/>
            <person name="White J."/>
            <person name="Yandava C."/>
            <person name="Burger G."/>
            <person name="Gray M.W."/>
            <person name="Holland P.W.H."/>
            <person name="King N."/>
            <person name="Lang F.B.F."/>
            <person name="Roger A.J."/>
            <person name="Ruiz-Trillo I."/>
            <person name="Haas B."/>
            <person name="Nusbaum C."/>
            <person name="Birren B."/>
        </authorList>
    </citation>
    <scope>NUCLEOTIDE SEQUENCE [LARGE SCALE GENOMIC DNA]</scope>
    <source>
        <strain evidence="2 3">JP610</strain>
    </source>
</reference>
<dbReference type="RefSeq" id="XP_014146454.1">
    <property type="nucleotide sequence ID" value="XM_014290979.1"/>
</dbReference>
<keyword evidence="3" id="KW-1185">Reference proteome</keyword>
<dbReference type="Proteomes" id="UP000054560">
    <property type="component" value="Unassembled WGS sequence"/>
</dbReference>
<organism evidence="2 3">
    <name type="scientific">Sphaeroforma arctica JP610</name>
    <dbReference type="NCBI Taxonomy" id="667725"/>
    <lineage>
        <taxon>Eukaryota</taxon>
        <taxon>Ichthyosporea</taxon>
        <taxon>Ichthyophonida</taxon>
        <taxon>Sphaeroforma</taxon>
    </lineage>
</organism>
<name>A0A0L0F740_9EUKA</name>
<dbReference type="AlphaFoldDB" id="A0A0L0F740"/>
<dbReference type="GeneID" id="25915394"/>
<feature type="compositionally biased region" description="Low complexity" evidence="1">
    <location>
        <begin position="1"/>
        <end position="14"/>
    </location>
</feature>
<feature type="compositionally biased region" description="Polar residues" evidence="1">
    <location>
        <begin position="35"/>
        <end position="48"/>
    </location>
</feature>
<dbReference type="EMBL" id="KQ246857">
    <property type="protein sequence ID" value="KNC72552.1"/>
    <property type="molecule type" value="Genomic_DNA"/>
</dbReference>
<evidence type="ECO:0000313" key="2">
    <source>
        <dbReference type="EMBL" id="KNC72552.1"/>
    </source>
</evidence>
<gene>
    <name evidence="2" type="ORF">SARC_14890</name>
</gene>